<dbReference type="GO" id="GO:0016787">
    <property type="term" value="F:hydrolase activity"/>
    <property type="evidence" value="ECO:0007669"/>
    <property type="project" value="InterPro"/>
</dbReference>
<accession>A0A3B0V3F9</accession>
<sequence>MSNANNHWDRVINLEEGQAMVVTDLHGDWDAYQRYRDTFFRLQALGQADILILNGDMIHASAPASQDKSLEIVLDIIRLKKELGDSLVYVLGNHELPHIYSITLQKGEELFTPRFEFSMGEKRQEIVSFFDSLPFYVRTSGGVSICHAGASTALGETDGVSRVFNYSHQRVLQRTRAQITKEERPSLIRAMRKMHGRTYNDMARNWFAISGLNDPRYDDFLVGTLATSDEDFELLWSALFTRNEKEYGSNSYQVLLSTMLQALSEGYAQQSILITGHIDCKGGHKMVNRHQLRVASAKHALPREAGLYLLFNIRERFETAADLVPQLRSVFLS</sequence>
<dbReference type="Pfam" id="PF00149">
    <property type="entry name" value="Metallophos"/>
    <property type="match status" value="1"/>
</dbReference>
<name>A0A3B0V3F9_9ZZZZ</name>
<proteinExistence type="predicted"/>
<evidence type="ECO:0000313" key="2">
    <source>
        <dbReference type="EMBL" id="VAW33282.1"/>
    </source>
</evidence>
<gene>
    <name evidence="2" type="ORF">MNBD_CHLOROFLEXI01-5126</name>
</gene>
<dbReference type="SUPFAM" id="SSF56300">
    <property type="entry name" value="Metallo-dependent phosphatases"/>
    <property type="match status" value="1"/>
</dbReference>
<dbReference type="InterPro" id="IPR004843">
    <property type="entry name" value="Calcineurin-like_PHP"/>
</dbReference>
<reference evidence="2" key="1">
    <citation type="submission" date="2018-06" db="EMBL/GenBank/DDBJ databases">
        <authorList>
            <person name="Zhirakovskaya E."/>
        </authorList>
    </citation>
    <scope>NUCLEOTIDE SEQUENCE</scope>
</reference>
<dbReference type="Gene3D" id="3.60.21.10">
    <property type="match status" value="1"/>
</dbReference>
<feature type="domain" description="Calcineurin-like phosphoesterase" evidence="1">
    <location>
        <begin position="20"/>
        <end position="176"/>
    </location>
</feature>
<protein>
    <recommendedName>
        <fullName evidence="1">Calcineurin-like phosphoesterase domain-containing protein</fullName>
    </recommendedName>
</protein>
<evidence type="ECO:0000259" key="1">
    <source>
        <dbReference type="Pfam" id="PF00149"/>
    </source>
</evidence>
<organism evidence="2">
    <name type="scientific">hydrothermal vent metagenome</name>
    <dbReference type="NCBI Taxonomy" id="652676"/>
    <lineage>
        <taxon>unclassified sequences</taxon>
        <taxon>metagenomes</taxon>
        <taxon>ecological metagenomes</taxon>
    </lineage>
</organism>
<dbReference type="AlphaFoldDB" id="A0A3B0V3F9"/>
<dbReference type="EMBL" id="UOEU01000437">
    <property type="protein sequence ID" value="VAW33282.1"/>
    <property type="molecule type" value="Genomic_DNA"/>
</dbReference>
<dbReference type="InterPro" id="IPR029052">
    <property type="entry name" value="Metallo-depent_PP-like"/>
</dbReference>